<dbReference type="Proteomes" id="UP001596540">
    <property type="component" value="Unassembled WGS sequence"/>
</dbReference>
<gene>
    <name evidence="2" type="ORF">ACFQRF_25325</name>
</gene>
<sequence length="190" mass="20536">MRKLVYYVGVSVDGFIAGPGGEFDFYPQVPDMVDHLRAEFPETMPTHIRPHIGLEGAPNRRFGTVIMGRATYQVDIEVTSPYAHLRQYVVSRSLGESPDPAVEVVPGDPAGLVRRLKDEPGDGDIWLCGGGVLAGQLLPQIDELVVKRYPVVAGGGLPMFAGPFRPRAFTPVETLAFSNGGTITTYRPAG</sequence>
<evidence type="ECO:0000313" key="2">
    <source>
        <dbReference type="EMBL" id="MFC7331064.1"/>
    </source>
</evidence>
<name>A0ABW2KM61_9ACTN</name>
<accession>A0ABW2KM61</accession>
<keyword evidence="3" id="KW-1185">Reference proteome</keyword>
<dbReference type="Pfam" id="PF01872">
    <property type="entry name" value="RibD_C"/>
    <property type="match status" value="1"/>
</dbReference>
<feature type="domain" description="Bacterial bifunctional deaminase-reductase C-terminal" evidence="1">
    <location>
        <begin position="3"/>
        <end position="179"/>
    </location>
</feature>
<dbReference type="PANTHER" id="PTHR38011:SF11">
    <property type="entry name" value="2,5-DIAMINO-6-RIBOSYLAMINO-4(3H)-PYRIMIDINONE 5'-PHOSPHATE REDUCTASE"/>
    <property type="match status" value="1"/>
</dbReference>
<dbReference type="EMBL" id="JBHTBH010000015">
    <property type="protein sequence ID" value="MFC7331064.1"/>
    <property type="molecule type" value="Genomic_DNA"/>
</dbReference>
<dbReference type="InterPro" id="IPR002734">
    <property type="entry name" value="RibDG_C"/>
</dbReference>
<evidence type="ECO:0000313" key="3">
    <source>
        <dbReference type="Proteomes" id="UP001596540"/>
    </source>
</evidence>
<reference evidence="3" key="1">
    <citation type="journal article" date="2019" name="Int. J. Syst. Evol. Microbiol.">
        <title>The Global Catalogue of Microorganisms (GCM) 10K type strain sequencing project: providing services to taxonomists for standard genome sequencing and annotation.</title>
        <authorList>
            <consortium name="The Broad Institute Genomics Platform"/>
            <consortium name="The Broad Institute Genome Sequencing Center for Infectious Disease"/>
            <person name="Wu L."/>
            <person name="Ma J."/>
        </authorList>
    </citation>
    <scope>NUCLEOTIDE SEQUENCE [LARGE SCALE GENOMIC DNA]</scope>
    <source>
        <strain evidence="3">CGMCC 4.7382</strain>
    </source>
</reference>
<comment type="caution">
    <text evidence="2">The sequence shown here is derived from an EMBL/GenBank/DDBJ whole genome shotgun (WGS) entry which is preliminary data.</text>
</comment>
<dbReference type="InterPro" id="IPR050765">
    <property type="entry name" value="Riboflavin_Biosynth_HTPR"/>
</dbReference>
<dbReference type="SUPFAM" id="SSF53597">
    <property type="entry name" value="Dihydrofolate reductase-like"/>
    <property type="match status" value="1"/>
</dbReference>
<dbReference type="RefSeq" id="WP_379873702.1">
    <property type="nucleotide sequence ID" value="NZ_JBHTBH010000015.1"/>
</dbReference>
<protein>
    <submittedName>
        <fullName evidence="2">Dihydrofolate reductase family protein</fullName>
    </submittedName>
</protein>
<proteinExistence type="predicted"/>
<dbReference type="Gene3D" id="3.40.430.10">
    <property type="entry name" value="Dihydrofolate Reductase, subunit A"/>
    <property type="match status" value="1"/>
</dbReference>
<dbReference type="PANTHER" id="PTHR38011">
    <property type="entry name" value="DIHYDROFOLATE REDUCTASE FAMILY PROTEIN (AFU_ORTHOLOGUE AFUA_8G06820)"/>
    <property type="match status" value="1"/>
</dbReference>
<evidence type="ECO:0000259" key="1">
    <source>
        <dbReference type="Pfam" id="PF01872"/>
    </source>
</evidence>
<dbReference type="InterPro" id="IPR024072">
    <property type="entry name" value="DHFR-like_dom_sf"/>
</dbReference>
<organism evidence="2 3">
    <name type="scientific">Marinactinospora rubrisoli</name>
    <dbReference type="NCBI Taxonomy" id="2715399"/>
    <lineage>
        <taxon>Bacteria</taxon>
        <taxon>Bacillati</taxon>
        <taxon>Actinomycetota</taxon>
        <taxon>Actinomycetes</taxon>
        <taxon>Streptosporangiales</taxon>
        <taxon>Nocardiopsidaceae</taxon>
        <taxon>Marinactinospora</taxon>
    </lineage>
</organism>